<dbReference type="PANTHER" id="PTHR43152:SF3">
    <property type="entry name" value="UVRABC SYSTEM PROTEIN A"/>
    <property type="match status" value="1"/>
</dbReference>
<keyword evidence="2" id="KW-0963">Cytoplasm</keyword>
<dbReference type="GO" id="GO:0003677">
    <property type="term" value="F:DNA binding"/>
    <property type="evidence" value="ECO:0007669"/>
    <property type="project" value="UniProtKB-KW"/>
</dbReference>
<evidence type="ECO:0000256" key="4">
    <source>
        <dbReference type="ARBA" id="ARBA00022741"/>
    </source>
</evidence>
<name>A0AAW1GVC2_POPJA</name>
<keyword evidence="13" id="KW-1185">Reference proteome</keyword>
<dbReference type="Gene3D" id="1.20.1580.10">
    <property type="entry name" value="ABC transporter ATPase like domain"/>
    <property type="match status" value="1"/>
</dbReference>
<evidence type="ECO:0000256" key="10">
    <source>
        <dbReference type="ARBA" id="ARBA00023204"/>
    </source>
</evidence>
<sequence length="125" mass="14923">MTVVTGVSGSGKSTLVRDIFYRALKRQLDECSDRPGEYVSMDGDINNLQNVEFVDQNPIGKSSRKEYPCTRHFLSRVETSIRRVQRSPRRIRKHGWRHQQSSKRRIRRPKPYRKIKQYAIYWVKR</sequence>
<dbReference type="GO" id="GO:0005524">
    <property type="term" value="F:ATP binding"/>
    <property type="evidence" value="ECO:0007669"/>
    <property type="project" value="UniProtKB-KW"/>
</dbReference>
<comment type="subcellular location">
    <subcellularLocation>
        <location evidence="1">Cytoplasm</location>
    </subcellularLocation>
</comment>
<dbReference type="GO" id="GO:0006281">
    <property type="term" value="P:DNA repair"/>
    <property type="evidence" value="ECO:0007669"/>
    <property type="project" value="UniProtKB-KW"/>
</dbReference>
<dbReference type="EMBL" id="JASPKY010002976">
    <property type="protein sequence ID" value="KAK9667471.1"/>
    <property type="molecule type" value="Genomic_DNA"/>
</dbReference>
<dbReference type="GO" id="GO:0005737">
    <property type="term" value="C:cytoplasm"/>
    <property type="evidence" value="ECO:0007669"/>
    <property type="project" value="UniProtKB-SubCell"/>
</dbReference>
<evidence type="ECO:0000256" key="8">
    <source>
        <dbReference type="ARBA" id="ARBA00022881"/>
    </source>
</evidence>
<comment type="caution">
    <text evidence="12">The sequence shown here is derived from an EMBL/GenBank/DDBJ whole genome shotgun (WGS) entry which is preliminary data.</text>
</comment>
<evidence type="ECO:0000256" key="2">
    <source>
        <dbReference type="ARBA" id="ARBA00022490"/>
    </source>
</evidence>
<evidence type="ECO:0000256" key="11">
    <source>
        <dbReference type="SAM" id="MobiDB-lite"/>
    </source>
</evidence>
<evidence type="ECO:0000256" key="3">
    <source>
        <dbReference type="ARBA" id="ARBA00022737"/>
    </source>
</evidence>
<organism evidence="12 13">
    <name type="scientific">Popillia japonica</name>
    <name type="common">Japanese beetle</name>
    <dbReference type="NCBI Taxonomy" id="7064"/>
    <lineage>
        <taxon>Eukaryota</taxon>
        <taxon>Metazoa</taxon>
        <taxon>Ecdysozoa</taxon>
        <taxon>Arthropoda</taxon>
        <taxon>Hexapoda</taxon>
        <taxon>Insecta</taxon>
        <taxon>Pterygota</taxon>
        <taxon>Neoptera</taxon>
        <taxon>Endopterygota</taxon>
        <taxon>Coleoptera</taxon>
        <taxon>Polyphaga</taxon>
        <taxon>Scarabaeiformia</taxon>
        <taxon>Scarabaeidae</taxon>
        <taxon>Rutelinae</taxon>
        <taxon>Popillia</taxon>
    </lineage>
</organism>
<feature type="region of interest" description="Disordered" evidence="11">
    <location>
        <begin position="84"/>
        <end position="109"/>
    </location>
</feature>
<evidence type="ECO:0000256" key="6">
    <source>
        <dbReference type="ARBA" id="ARBA00022769"/>
    </source>
</evidence>
<dbReference type="GO" id="GO:0004518">
    <property type="term" value="F:nuclease activity"/>
    <property type="evidence" value="ECO:0007669"/>
    <property type="project" value="UniProtKB-KW"/>
</dbReference>
<evidence type="ECO:0000256" key="5">
    <source>
        <dbReference type="ARBA" id="ARBA00022763"/>
    </source>
</evidence>
<reference evidence="12 13" key="1">
    <citation type="journal article" date="2024" name="BMC Genomics">
        <title>De novo assembly and annotation of Popillia japonica's genome with initial clues to its potential as an invasive pest.</title>
        <authorList>
            <person name="Cucini C."/>
            <person name="Boschi S."/>
            <person name="Funari R."/>
            <person name="Cardaioli E."/>
            <person name="Iannotti N."/>
            <person name="Marturano G."/>
            <person name="Paoli F."/>
            <person name="Bruttini M."/>
            <person name="Carapelli A."/>
            <person name="Frati F."/>
            <person name="Nardi F."/>
        </authorList>
    </citation>
    <scope>NUCLEOTIDE SEQUENCE [LARGE SCALE GENOMIC DNA]</scope>
    <source>
        <strain evidence="12">DMR45628</strain>
    </source>
</reference>
<keyword evidence="4" id="KW-0547">Nucleotide-binding</keyword>
<evidence type="ECO:0000256" key="1">
    <source>
        <dbReference type="ARBA" id="ARBA00004496"/>
    </source>
</evidence>
<evidence type="ECO:0000313" key="13">
    <source>
        <dbReference type="Proteomes" id="UP001458880"/>
    </source>
</evidence>
<keyword evidence="6" id="KW-0228">DNA excision</keyword>
<keyword evidence="3" id="KW-0677">Repeat</keyword>
<keyword evidence="8" id="KW-0267">Excision nuclease</keyword>
<protein>
    <submittedName>
        <fullName evidence="12">Uncharacterized protein</fullName>
    </submittedName>
</protein>
<keyword evidence="7" id="KW-0067">ATP-binding</keyword>
<dbReference type="Gene3D" id="3.40.50.300">
    <property type="entry name" value="P-loop containing nucleotide triphosphate hydrolases"/>
    <property type="match status" value="1"/>
</dbReference>
<dbReference type="AlphaFoldDB" id="A0AAW1GVC2"/>
<evidence type="ECO:0000256" key="9">
    <source>
        <dbReference type="ARBA" id="ARBA00023125"/>
    </source>
</evidence>
<keyword evidence="5" id="KW-0227">DNA damage</keyword>
<dbReference type="Proteomes" id="UP001458880">
    <property type="component" value="Unassembled WGS sequence"/>
</dbReference>
<proteinExistence type="predicted"/>
<dbReference type="PANTHER" id="PTHR43152">
    <property type="entry name" value="UVRABC SYSTEM PROTEIN A"/>
    <property type="match status" value="1"/>
</dbReference>
<evidence type="ECO:0000256" key="7">
    <source>
        <dbReference type="ARBA" id="ARBA00022840"/>
    </source>
</evidence>
<accession>A0AAW1GVC2</accession>
<gene>
    <name evidence="12" type="ORF">QE152_g41343</name>
</gene>
<keyword evidence="10" id="KW-0234">DNA repair</keyword>
<dbReference type="InterPro" id="IPR027417">
    <property type="entry name" value="P-loop_NTPase"/>
</dbReference>
<evidence type="ECO:0000313" key="12">
    <source>
        <dbReference type="EMBL" id="KAK9667471.1"/>
    </source>
</evidence>
<keyword evidence="9" id="KW-0238">DNA-binding</keyword>